<dbReference type="GO" id="GO:0016787">
    <property type="term" value="F:hydrolase activity"/>
    <property type="evidence" value="ECO:0007669"/>
    <property type="project" value="InterPro"/>
</dbReference>
<sequence>MSSVRDALGCHAVGIQHGDKRGLSLGQELSLCASDSPDCWILRGASAEDAVTCGLDPSSGLLRSLRLSPVLCVVGINNDPSLSEDADMSATISAAKRASVTGIPSIAVCIASTSVGLPLEPAQMALQAVLGAVGRTIQEGAELTTAANCPRAHFPFPLNGRWSALGTNQLPVDAEIQASLSAASADFAASDCWSLGEMALTNGDASAPKSSPEDKRSILRRAFCDGDTFVCLHVPPRWSLSHTPKPFTSTLPGVIWHQQQSSNQYQPTSEGATFVPQLNTDKVINSTRPCSTSESTSLPISFTIGTGTTLCDSSTRGDVDAVLSGKASLTTLQTWPHSHAFSLLDDLKVEALRESPRGLPLWLDE</sequence>
<dbReference type="InterPro" id="IPR036523">
    <property type="entry name" value="SurE-like_sf"/>
</dbReference>
<dbReference type="Pfam" id="PF01975">
    <property type="entry name" value="SurE"/>
    <property type="match status" value="1"/>
</dbReference>
<evidence type="ECO:0000313" key="2">
    <source>
        <dbReference type="EMBL" id="KAK3251856.1"/>
    </source>
</evidence>
<name>A0AAE0F4J5_9CHLO</name>
<organism evidence="2 3">
    <name type="scientific">Cymbomonas tetramitiformis</name>
    <dbReference type="NCBI Taxonomy" id="36881"/>
    <lineage>
        <taxon>Eukaryota</taxon>
        <taxon>Viridiplantae</taxon>
        <taxon>Chlorophyta</taxon>
        <taxon>Pyramimonadophyceae</taxon>
        <taxon>Pyramimonadales</taxon>
        <taxon>Pyramimonadaceae</taxon>
        <taxon>Cymbomonas</taxon>
    </lineage>
</organism>
<dbReference type="Gene3D" id="3.40.1210.10">
    <property type="entry name" value="Survival protein SurE-like phosphatase/nucleotidase"/>
    <property type="match status" value="1"/>
</dbReference>
<gene>
    <name evidence="2" type="ORF">CYMTET_38818</name>
</gene>
<evidence type="ECO:0000259" key="1">
    <source>
        <dbReference type="Pfam" id="PF01975"/>
    </source>
</evidence>
<evidence type="ECO:0000313" key="3">
    <source>
        <dbReference type="Proteomes" id="UP001190700"/>
    </source>
</evidence>
<proteinExistence type="predicted"/>
<feature type="domain" description="Survival protein SurE-like phosphatase/nucleotidase" evidence="1">
    <location>
        <begin position="36"/>
        <end position="134"/>
    </location>
</feature>
<reference evidence="2 3" key="1">
    <citation type="journal article" date="2015" name="Genome Biol. Evol.">
        <title>Comparative Genomics of a Bacterivorous Green Alga Reveals Evolutionary Causalities and Consequences of Phago-Mixotrophic Mode of Nutrition.</title>
        <authorList>
            <person name="Burns J.A."/>
            <person name="Paasch A."/>
            <person name="Narechania A."/>
            <person name="Kim E."/>
        </authorList>
    </citation>
    <scope>NUCLEOTIDE SEQUENCE [LARGE SCALE GENOMIC DNA]</scope>
    <source>
        <strain evidence="2 3">PLY_AMNH</strain>
    </source>
</reference>
<protein>
    <recommendedName>
        <fullName evidence="1">Survival protein SurE-like phosphatase/nucleotidase domain-containing protein</fullName>
    </recommendedName>
</protein>
<dbReference type="EMBL" id="LGRX02025776">
    <property type="protein sequence ID" value="KAK3251856.1"/>
    <property type="molecule type" value="Genomic_DNA"/>
</dbReference>
<accession>A0AAE0F4J5</accession>
<dbReference type="Proteomes" id="UP001190700">
    <property type="component" value="Unassembled WGS sequence"/>
</dbReference>
<dbReference type="SUPFAM" id="SSF64167">
    <property type="entry name" value="SurE-like"/>
    <property type="match status" value="1"/>
</dbReference>
<dbReference type="InterPro" id="IPR002828">
    <property type="entry name" value="SurE-like_Pase/nucleotidase"/>
</dbReference>
<comment type="caution">
    <text evidence="2">The sequence shown here is derived from an EMBL/GenBank/DDBJ whole genome shotgun (WGS) entry which is preliminary data.</text>
</comment>
<keyword evidence="3" id="KW-1185">Reference proteome</keyword>
<dbReference type="AlphaFoldDB" id="A0AAE0F4J5"/>